<evidence type="ECO:0000256" key="2">
    <source>
        <dbReference type="ARBA" id="ARBA00004496"/>
    </source>
</evidence>
<keyword evidence="7" id="KW-0498">Mitosis</keyword>
<reference evidence="14" key="1">
    <citation type="submission" date="2022-07" db="EMBL/GenBank/DDBJ databases">
        <title>Genome analysis of Parmales, a sister group of diatoms, reveals the evolutionary specialization of diatoms from phago-mixotrophs to photoautotrophs.</title>
        <authorList>
            <person name="Ban H."/>
            <person name="Sato S."/>
            <person name="Yoshikawa S."/>
            <person name="Kazumasa Y."/>
            <person name="Nakamura Y."/>
            <person name="Ichinomiya M."/>
            <person name="Saitoh K."/>
            <person name="Sato N."/>
            <person name="Blanc-Mathieu R."/>
            <person name="Endo H."/>
            <person name="Kuwata A."/>
            <person name="Ogata H."/>
        </authorList>
    </citation>
    <scope>NUCLEOTIDE SEQUENCE</scope>
</reference>
<dbReference type="OrthoDB" id="2148418at2759"/>
<dbReference type="PROSITE" id="PS50096">
    <property type="entry name" value="IQ"/>
    <property type="match status" value="9"/>
</dbReference>
<evidence type="ECO:0000313" key="14">
    <source>
        <dbReference type="EMBL" id="GMH61299.1"/>
    </source>
</evidence>
<gene>
    <name evidence="14" type="ORF">TrRE_jg4066</name>
</gene>
<evidence type="ECO:0000256" key="11">
    <source>
        <dbReference type="ARBA" id="ARBA00023306"/>
    </source>
</evidence>
<dbReference type="Pfam" id="PF00307">
    <property type="entry name" value="CH"/>
    <property type="match status" value="1"/>
</dbReference>
<keyword evidence="10" id="KW-0539">Nucleus</keyword>
<evidence type="ECO:0000256" key="1">
    <source>
        <dbReference type="ARBA" id="ARBA00004123"/>
    </source>
</evidence>
<proteinExistence type="predicted"/>
<evidence type="ECO:0000259" key="13">
    <source>
        <dbReference type="PROSITE" id="PS50021"/>
    </source>
</evidence>
<keyword evidence="8" id="KW-0112">Calmodulin-binding</keyword>
<dbReference type="InterPro" id="IPR051185">
    <property type="entry name" value="ASPM"/>
</dbReference>
<dbReference type="Gene3D" id="1.10.418.10">
    <property type="entry name" value="Calponin-like domain"/>
    <property type="match status" value="2"/>
</dbReference>
<dbReference type="InterPro" id="IPR031549">
    <property type="entry name" value="ASH"/>
</dbReference>
<dbReference type="SMART" id="SM00015">
    <property type="entry name" value="IQ"/>
    <property type="match status" value="31"/>
</dbReference>
<evidence type="ECO:0000256" key="9">
    <source>
        <dbReference type="ARBA" id="ARBA00023054"/>
    </source>
</evidence>
<sequence>MTLGKFSESIWLDFGSSDNIVGVPRSLPFKLKAPSNTTEVQVSKVPKKKGFELDFETATVEKGEERTCNVTWTPVYDGGVREVILLKLPGMGRLQITVHGSATGGSAAPTKSTQSTKKALTKFKNRLSTSKLTKKAPAVATSAAPAPADPPKVSKVPKAPKAPKAFKAPRRKSTSVEAQKNIDRAALRSLVIHRRNASAKKAAHQLYSEASFQKLIYTIDTEIKEGRLSVRKDRDMYADLGLRSQIVSLILSYRPEWLKLSLETMFEEDTVVPDKVQKKETDATAAAAAAAAATAPSQEDDKKRVLAAARKQQTTTGKTTMSRTQLALKRFVVDRVLGDPAIRAKYTKGKCRMPSGKFEKMYKDELRKVALHRVITLIALLDKSRNSNILDKTPCLFNVNGEVKSTKDLLQNICRDVLSGEGDFIKHLHHMGLDVTYQQKFIDEYDFAVENLAVDLRDGIRLCRMTEILTGDTTFGLSKKLLNKEVLEQEIRDVRRASKRRMIAGIGYKAVRSADDLTMKEAELTSLLLTWCQEVCATFGLAVENFTESFADGKALCLLIHYYHPAILPRSEILSTTTDLKTSYKTITEDNYRHAVMNEQKNGRLARRTMGELGGIPTMLNDFDTTCMPEEKCMVGCVAYLCSRLIESSSEIQATLVIQSAYRRWFGGLLYQQKFAEAKKIWKWWKKCKKTWEGRRVAELGKAVAKIEKFVLKSKKRRKARDDGKKLRARWMKASTVLCNAVRAWNARRMLEGLREELRKIQEIASTMIQSGVRMWLAKLMANRLRDGVREAAATAIQARFRSFSAQIELVTSLFSVGMIQRQTRLMLWRKQRNFAATTIQNYWRLQLAQIQMAFEDLAATQIQSAARGMFGRASFAARMKEVEMAAEEMMKMEAFAAALIQSHVRGTIVRNELFFQNFAATEVQRTWRGYKQWNLFGEMLGAAIMLQRLARGKIAREAFKSALGATILLQSWGRMLLGKKSFKIQLEDKKEKEQRQLEKEAAVMMQSVGRMMMARCVFKKELTEKKEKEAAVVMQSIGRMVMAKKRAKKTSDKKIFERNTRAAIVIQAFYRGTMVRNELVFASFAATEIQRMWRGATQQIAFITMCLATLKVQSVWRMAVAKRAFAGKVEQAVVVESAVRMFVAKKRFERAVAGATTIQKIIRGAIAVNSFNEKLCATMVVQSFGRMVVAKKTFKRAAVAAKQLQERKDDAAIHFQSAFRGFVAKKQFKRVKAVVGFQALFRGHVARQDIALANFAATQIQKMWRGAQQHLSFITMALSAIKIQSCVRMDKQKVDYKITLMAIDIIQRWWRIQKIREGKRVVAAAVKVQGALRMLVKKRAFVGKVKKAVVVESAVRMFVAKKRFERAVAGATTIQKIIRGAIAVNSFNEKLCAATVVQSAIRGFVRRKAFERTTRSVVLIQSFGRMVTAGVLRRRMVWERRERAATTLQKLARGGAARQDIALANFAATEIQRMYRGACCQVEYILKILAIIKIQSAARRFQAVTMVKLANFAATIVQKGTRRLLAIKKVERMREEIWRGKVEEFRRGVGARKMQGAVRGLLRKRKMERNVGVVSRFVRGYLSRLRAKRMKGLIVNLQSMWRGRKAREKTYKKMRVIRMKIALANKRALEMPEMRLGVRTQMALEVLLNSKRLAEIMRATCTLEVSSRFSERCCEAFSAAGAPAILFKLIRTCNRSLPHIELLQFVLMTISNVAKWDHLVDSVGVEESVPVLVDLIQMFRDKDTILVLCGDLLIRLVTSLDNCRASLMKEGNLKRIEGLLKMCMKQQGVMGKIKGNRGKVGKGKENKGALNGMKGRKKEEKMHGIYVLQTLMGHIGVDVNRIMKDLPGYGR</sequence>
<dbReference type="Gene3D" id="1.20.5.190">
    <property type="match status" value="6"/>
</dbReference>
<dbReference type="CDD" id="cd21224">
    <property type="entry name" value="CH_ASPM_rpt2"/>
    <property type="match status" value="1"/>
</dbReference>
<accession>A0A9W7A3I0</accession>
<keyword evidence="3" id="KW-0963">Cytoplasm</keyword>
<dbReference type="SUPFAM" id="SSF48371">
    <property type="entry name" value="ARM repeat"/>
    <property type="match status" value="1"/>
</dbReference>
<dbReference type="SUPFAM" id="SSF47576">
    <property type="entry name" value="Calponin-homology domain, CH-domain"/>
    <property type="match status" value="1"/>
</dbReference>
<dbReference type="GO" id="GO:0005516">
    <property type="term" value="F:calmodulin binding"/>
    <property type="evidence" value="ECO:0007669"/>
    <property type="project" value="UniProtKB-KW"/>
</dbReference>
<dbReference type="InterPro" id="IPR001715">
    <property type="entry name" value="CH_dom"/>
</dbReference>
<feature type="region of interest" description="Disordered" evidence="12">
    <location>
        <begin position="131"/>
        <end position="178"/>
    </location>
</feature>
<dbReference type="InterPro" id="IPR016024">
    <property type="entry name" value="ARM-type_fold"/>
</dbReference>
<keyword evidence="5" id="KW-0132">Cell division</keyword>
<dbReference type="PANTHER" id="PTHR22706:SF1">
    <property type="entry name" value="ASSEMBLY FACTOR FOR SPINDLE MICROTUBULES"/>
    <property type="match status" value="1"/>
</dbReference>
<keyword evidence="9" id="KW-0175">Coiled coil</keyword>
<evidence type="ECO:0000256" key="3">
    <source>
        <dbReference type="ARBA" id="ARBA00022490"/>
    </source>
</evidence>
<dbReference type="Gene3D" id="1.25.10.10">
    <property type="entry name" value="Leucine-rich Repeat Variant"/>
    <property type="match status" value="1"/>
</dbReference>
<keyword evidence="6" id="KW-0677">Repeat</keyword>
<comment type="caution">
    <text evidence="14">The sequence shown here is derived from an EMBL/GenBank/DDBJ whole genome shotgun (WGS) entry which is preliminary data.</text>
</comment>
<keyword evidence="15" id="KW-1185">Reference proteome</keyword>
<dbReference type="Pfam" id="PF15780">
    <property type="entry name" value="ASH"/>
    <property type="match status" value="1"/>
</dbReference>
<dbReference type="GO" id="GO:0007051">
    <property type="term" value="P:spindle organization"/>
    <property type="evidence" value="ECO:0007669"/>
    <property type="project" value="TreeGrafter"/>
</dbReference>
<dbReference type="GO" id="GO:0005634">
    <property type="term" value="C:nucleus"/>
    <property type="evidence" value="ECO:0007669"/>
    <property type="project" value="UniProtKB-SubCell"/>
</dbReference>
<keyword evidence="4" id="KW-0597">Phosphoprotein</keyword>
<dbReference type="InterPro" id="IPR027417">
    <property type="entry name" value="P-loop_NTPase"/>
</dbReference>
<name>A0A9W7A3I0_9STRA</name>
<evidence type="ECO:0000256" key="8">
    <source>
        <dbReference type="ARBA" id="ARBA00022860"/>
    </source>
</evidence>
<evidence type="ECO:0000256" key="10">
    <source>
        <dbReference type="ARBA" id="ARBA00023242"/>
    </source>
</evidence>
<dbReference type="InterPro" id="IPR011989">
    <property type="entry name" value="ARM-like"/>
</dbReference>
<dbReference type="GO" id="GO:0005737">
    <property type="term" value="C:cytoplasm"/>
    <property type="evidence" value="ECO:0007669"/>
    <property type="project" value="UniProtKB-SubCell"/>
</dbReference>
<dbReference type="PROSITE" id="PS50021">
    <property type="entry name" value="CH"/>
    <property type="match status" value="1"/>
</dbReference>
<protein>
    <recommendedName>
        <fullName evidence="13">Calponin-homology (CH) domain-containing protein</fullName>
    </recommendedName>
</protein>
<evidence type="ECO:0000256" key="5">
    <source>
        <dbReference type="ARBA" id="ARBA00022618"/>
    </source>
</evidence>
<feature type="compositionally biased region" description="Low complexity" evidence="12">
    <location>
        <begin position="135"/>
        <end position="166"/>
    </location>
</feature>
<evidence type="ECO:0000256" key="12">
    <source>
        <dbReference type="SAM" id="MobiDB-lite"/>
    </source>
</evidence>
<dbReference type="Pfam" id="PF00612">
    <property type="entry name" value="IQ"/>
    <property type="match status" value="5"/>
</dbReference>
<dbReference type="GO" id="GO:0051301">
    <property type="term" value="P:cell division"/>
    <property type="evidence" value="ECO:0007669"/>
    <property type="project" value="UniProtKB-KW"/>
</dbReference>
<evidence type="ECO:0000256" key="6">
    <source>
        <dbReference type="ARBA" id="ARBA00022737"/>
    </source>
</evidence>
<dbReference type="SUPFAM" id="SSF52540">
    <property type="entry name" value="P-loop containing nucleoside triphosphate hydrolases"/>
    <property type="match status" value="3"/>
</dbReference>
<dbReference type="PANTHER" id="PTHR22706">
    <property type="entry name" value="ASSEMBLY FACTOR FOR SPINDLE MICROTUBULES"/>
    <property type="match status" value="1"/>
</dbReference>
<dbReference type="GO" id="GO:0000922">
    <property type="term" value="C:spindle pole"/>
    <property type="evidence" value="ECO:0007669"/>
    <property type="project" value="TreeGrafter"/>
</dbReference>
<feature type="domain" description="Calponin-homology (CH)" evidence="13">
    <location>
        <begin position="522"/>
        <end position="646"/>
    </location>
</feature>
<evidence type="ECO:0000256" key="4">
    <source>
        <dbReference type="ARBA" id="ARBA00022553"/>
    </source>
</evidence>
<comment type="subcellular location">
    <subcellularLocation>
        <location evidence="2">Cytoplasm</location>
    </subcellularLocation>
    <subcellularLocation>
        <location evidence="1">Nucleus</location>
    </subcellularLocation>
</comment>
<organism evidence="14 15">
    <name type="scientific">Triparma retinervis</name>
    <dbReference type="NCBI Taxonomy" id="2557542"/>
    <lineage>
        <taxon>Eukaryota</taxon>
        <taxon>Sar</taxon>
        <taxon>Stramenopiles</taxon>
        <taxon>Ochrophyta</taxon>
        <taxon>Bolidophyceae</taxon>
        <taxon>Parmales</taxon>
        <taxon>Triparmaceae</taxon>
        <taxon>Triparma</taxon>
    </lineage>
</organism>
<keyword evidence="11" id="KW-0131">Cell cycle</keyword>
<dbReference type="InterPro" id="IPR036872">
    <property type="entry name" value="CH_dom_sf"/>
</dbReference>
<feature type="region of interest" description="Disordered" evidence="12">
    <location>
        <begin position="1796"/>
        <end position="1817"/>
    </location>
</feature>
<dbReference type="InterPro" id="IPR000048">
    <property type="entry name" value="IQ_motif_EF-hand-BS"/>
</dbReference>
<evidence type="ECO:0000313" key="15">
    <source>
        <dbReference type="Proteomes" id="UP001165082"/>
    </source>
</evidence>
<dbReference type="GO" id="GO:0000278">
    <property type="term" value="P:mitotic cell cycle"/>
    <property type="evidence" value="ECO:0007669"/>
    <property type="project" value="TreeGrafter"/>
</dbReference>
<dbReference type="EMBL" id="BRXZ01001068">
    <property type="protein sequence ID" value="GMH61299.1"/>
    <property type="molecule type" value="Genomic_DNA"/>
</dbReference>
<evidence type="ECO:0000256" key="7">
    <source>
        <dbReference type="ARBA" id="ARBA00022776"/>
    </source>
</evidence>
<dbReference type="Proteomes" id="UP001165082">
    <property type="component" value="Unassembled WGS sequence"/>
</dbReference>
<dbReference type="GO" id="GO:0051295">
    <property type="term" value="P:establishment of meiotic spindle localization"/>
    <property type="evidence" value="ECO:0007669"/>
    <property type="project" value="TreeGrafter"/>
</dbReference>